<feature type="domain" description="AAA+ ATPase" evidence="12">
    <location>
        <begin position="185"/>
        <end position="314"/>
    </location>
</feature>
<organism evidence="14 15">
    <name type="scientific">Sphingorhabdus lacus</name>
    <dbReference type="NCBI Taxonomy" id="392610"/>
    <lineage>
        <taxon>Bacteria</taxon>
        <taxon>Pseudomonadati</taxon>
        <taxon>Pseudomonadota</taxon>
        <taxon>Alphaproteobacteria</taxon>
        <taxon>Sphingomonadales</taxon>
        <taxon>Sphingomonadaceae</taxon>
        <taxon>Sphingorhabdus</taxon>
    </lineage>
</organism>
<reference evidence="15" key="1">
    <citation type="submission" date="2019-01" db="EMBL/GenBank/DDBJ databases">
        <title>Sphingorhabdus lacus sp.nov., isolated from an oligotrophic freshwater lake.</title>
        <authorList>
            <person name="Park M."/>
        </authorList>
    </citation>
    <scope>NUCLEOTIDE SEQUENCE [LARGE SCALE GENOMIC DNA]</scope>
    <source>
        <strain evidence="15">IMCC1753</strain>
    </source>
</reference>
<protein>
    <recommendedName>
        <fullName evidence="8 9">Chromosomal replication initiator protein DnaA</fullName>
    </recommendedName>
</protein>
<dbReference type="PROSITE" id="PS01008">
    <property type="entry name" value="DNAA"/>
    <property type="match status" value="1"/>
</dbReference>
<keyword evidence="5 8" id="KW-0067">ATP-binding</keyword>
<dbReference type="NCBIfam" id="TIGR00362">
    <property type="entry name" value="DnaA"/>
    <property type="match status" value="1"/>
</dbReference>
<dbReference type="InterPro" id="IPR020591">
    <property type="entry name" value="Chromosome_initiator_DnaA-like"/>
</dbReference>
<dbReference type="InterPro" id="IPR001957">
    <property type="entry name" value="Chromosome_initiator_DnaA"/>
</dbReference>
<accession>A0A6I6L2A9</accession>
<comment type="subcellular location">
    <subcellularLocation>
        <location evidence="8">Cytoplasm</location>
    </subcellularLocation>
</comment>
<evidence type="ECO:0000256" key="8">
    <source>
        <dbReference type="HAMAP-Rule" id="MF_00377"/>
    </source>
</evidence>
<keyword evidence="6 8" id="KW-0446">Lipid-binding</keyword>
<keyword evidence="15" id="KW-1185">Reference proteome</keyword>
<feature type="region of interest" description="Domain IV, binds dsDNA" evidence="8">
    <location>
        <begin position="370"/>
        <end position="489"/>
    </location>
</feature>
<dbReference type="GO" id="GO:0005524">
    <property type="term" value="F:ATP binding"/>
    <property type="evidence" value="ECO:0007669"/>
    <property type="project" value="UniProtKB-UniRule"/>
</dbReference>
<dbReference type="Proteomes" id="UP000428803">
    <property type="component" value="Chromosome"/>
</dbReference>
<evidence type="ECO:0000256" key="4">
    <source>
        <dbReference type="ARBA" id="ARBA00022741"/>
    </source>
</evidence>
<dbReference type="InterPro" id="IPR003593">
    <property type="entry name" value="AAA+_ATPase"/>
</dbReference>
<dbReference type="SMART" id="SM00760">
    <property type="entry name" value="Bac_DnaA_C"/>
    <property type="match status" value="1"/>
</dbReference>
<proteinExistence type="inferred from homology"/>
<keyword evidence="3 8" id="KW-0235">DNA replication</keyword>
<keyword evidence="2 8" id="KW-0963">Cytoplasm</keyword>
<dbReference type="Pfam" id="PF08299">
    <property type="entry name" value="Bac_DnaA_C"/>
    <property type="match status" value="1"/>
</dbReference>
<dbReference type="InterPro" id="IPR013317">
    <property type="entry name" value="DnaA_dom"/>
</dbReference>
<evidence type="ECO:0000259" key="13">
    <source>
        <dbReference type="SMART" id="SM00760"/>
    </source>
</evidence>
<evidence type="ECO:0000313" key="15">
    <source>
        <dbReference type="Proteomes" id="UP000428803"/>
    </source>
</evidence>
<dbReference type="Gene3D" id="3.40.50.300">
    <property type="entry name" value="P-loop containing nucleotide triphosphate hydrolases"/>
    <property type="match status" value="1"/>
</dbReference>
<keyword evidence="4 8" id="KW-0547">Nucleotide-binding</keyword>
<feature type="binding site" evidence="8">
    <location>
        <position position="196"/>
    </location>
    <ligand>
        <name>ATP</name>
        <dbReference type="ChEBI" id="CHEBI:30616"/>
    </ligand>
</feature>
<dbReference type="AlphaFoldDB" id="A0A6I6L2A9"/>
<dbReference type="Pfam" id="PF11638">
    <property type="entry name" value="DnaA_N"/>
    <property type="match status" value="1"/>
</dbReference>
<dbReference type="Pfam" id="PF00308">
    <property type="entry name" value="Bac_DnaA"/>
    <property type="match status" value="1"/>
</dbReference>
<dbReference type="KEGG" id="slaa:EUU25_01300"/>
<dbReference type="CDD" id="cd00009">
    <property type="entry name" value="AAA"/>
    <property type="match status" value="1"/>
</dbReference>
<dbReference type="EMBL" id="CP035733">
    <property type="protein sequence ID" value="QGY79379.1"/>
    <property type="molecule type" value="Genomic_DNA"/>
</dbReference>
<evidence type="ECO:0000256" key="5">
    <source>
        <dbReference type="ARBA" id="ARBA00022840"/>
    </source>
</evidence>
<gene>
    <name evidence="8 14" type="primary">dnaA</name>
    <name evidence="14" type="ORF">EUU25_01300</name>
</gene>
<dbReference type="HAMAP" id="MF_00377">
    <property type="entry name" value="DnaA_bact"/>
    <property type="match status" value="1"/>
</dbReference>
<dbReference type="InterPro" id="IPR024633">
    <property type="entry name" value="DnaA_N_dom"/>
</dbReference>
<evidence type="ECO:0000256" key="10">
    <source>
        <dbReference type="RuleBase" id="RU000577"/>
    </source>
</evidence>
<dbReference type="Gene3D" id="3.30.300.180">
    <property type="match status" value="1"/>
</dbReference>
<dbReference type="GO" id="GO:0006270">
    <property type="term" value="P:DNA replication initiation"/>
    <property type="evidence" value="ECO:0007669"/>
    <property type="project" value="UniProtKB-UniRule"/>
</dbReference>
<dbReference type="SUPFAM" id="SSF52540">
    <property type="entry name" value="P-loop containing nucleoside triphosphate hydrolases"/>
    <property type="match status" value="1"/>
</dbReference>
<dbReference type="SMART" id="SM00382">
    <property type="entry name" value="AAA"/>
    <property type="match status" value="1"/>
</dbReference>
<sequence length="489" mass="54773">MCWQGVEKRGSHKVTGNIIVSQNSSGQQTDGNAAAALTARFEADWQIISSGLRRDLGAQIYGQWIRSITLGDFCDLTGTLELLLPSDFSASWVSDHYADRLRLAWVSTNKSVKQLKIRTRPGTARVEMLRPSGVTERPAAQHMAEALPVRSALDPRMTFANFVKGQTNVLALSAAERVAAKDKPLFNPLYLQAATGQGKTHLMHAIGHAYAEVNPDAQIIYMSAEKFMMEFVTAMRRKEVMEFKARLRAVDVLLIDDIQFIIGKVSTQEEFLHTIDAIIGAGKRLVVAADRAPQALDGVDQRILSRLSMGLVADIQPADLELRRLILQQRLAQMPEAQVGEDVVEFLARTISRNVRELEGGLNKLLAYAQLTGKPVTRTLAEEQLKDILSACRRRITIDEIQRAVCEYYRIDRSEMSSKRRARAVVRPRQVAMYLAKVMTPRSYPEIGRKFGGRDHSTVIHAVRLVEDLRKQDSDMDNDVRALLRQLEA</sequence>
<comment type="similarity">
    <text evidence="1 8 11">Belongs to the DnaA family.</text>
</comment>
<dbReference type="PANTHER" id="PTHR30050:SF2">
    <property type="entry name" value="CHROMOSOMAL REPLICATION INITIATOR PROTEIN DNAA"/>
    <property type="match status" value="1"/>
</dbReference>
<dbReference type="InterPro" id="IPR027417">
    <property type="entry name" value="P-loop_NTPase"/>
</dbReference>
<comment type="function">
    <text evidence="8 10">Plays an essential role in the initiation and regulation of chromosomal replication. ATP-DnaA binds to the origin of replication (oriC) to initiate formation of the DNA replication initiation complex once per cell cycle. Binds the DnaA box (a 9 base pair repeat at the origin) and separates the double-stranded (ds)DNA. Forms a right-handed helical filament on oriC DNA; dsDNA binds to the exterior of the filament while single-stranded (ss)DNA is stabiized in the filament's interior. The ATP-DnaA-oriC complex binds and stabilizes one strand of the AT-rich DNA unwinding element (DUE), permitting loading of DNA polymerase. After initiation quickly degrades to an ADP-DnaA complex that is not apt for DNA replication. Binds acidic phospholipids.</text>
</comment>
<dbReference type="InterPro" id="IPR038454">
    <property type="entry name" value="DnaA_N_sf"/>
</dbReference>
<evidence type="ECO:0000256" key="2">
    <source>
        <dbReference type="ARBA" id="ARBA00022490"/>
    </source>
</evidence>
<evidence type="ECO:0000256" key="6">
    <source>
        <dbReference type="ARBA" id="ARBA00023121"/>
    </source>
</evidence>
<dbReference type="GO" id="GO:0003688">
    <property type="term" value="F:DNA replication origin binding"/>
    <property type="evidence" value="ECO:0007669"/>
    <property type="project" value="UniProtKB-UniRule"/>
</dbReference>
<dbReference type="GO" id="GO:0008289">
    <property type="term" value="F:lipid binding"/>
    <property type="evidence" value="ECO:0007669"/>
    <property type="project" value="UniProtKB-KW"/>
</dbReference>
<keyword evidence="7 8" id="KW-0238">DNA-binding</keyword>
<comment type="subunit">
    <text evidence="8">Oligomerizes as a right-handed, spiral filament on DNA at oriC.</text>
</comment>
<dbReference type="Gene3D" id="1.10.8.60">
    <property type="match status" value="1"/>
</dbReference>
<dbReference type="InterPro" id="IPR013159">
    <property type="entry name" value="DnaA_C"/>
</dbReference>
<dbReference type="InterPro" id="IPR010921">
    <property type="entry name" value="Trp_repressor/repl_initiator"/>
</dbReference>
<evidence type="ECO:0000256" key="1">
    <source>
        <dbReference type="ARBA" id="ARBA00006583"/>
    </source>
</evidence>
<dbReference type="SUPFAM" id="SSF48295">
    <property type="entry name" value="TrpR-like"/>
    <property type="match status" value="1"/>
</dbReference>
<dbReference type="GO" id="GO:0005886">
    <property type="term" value="C:plasma membrane"/>
    <property type="evidence" value="ECO:0007669"/>
    <property type="project" value="TreeGrafter"/>
</dbReference>
<evidence type="ECO:0000313" key="14">
    <source>
        <dbReference type="EMBL" id="QGY79379.1"/>
    </source>
</evidence>
<dbReference type="PRINTS" id="PR00051">
    <property type="entry name" value="DNAA"/>
</dbReference>
<dbReference type="InterPro" id="IPR018312">
    <property type="entry name" value="Chromosome_initiator_DnaA_CS"/>
</dbReference>
<dbReference type="GO" id="GO:0005737">
    <property type="term" value="C:cytoplasm"/>
    <property type="evidence" value="ECO:0007669"/>
    <property type="project" value="UniProtKB-SubCell"/>
</dbReference>
<dbReference type="GO" id="GO:0006275">
    <property type="term" value="P:regulation of DNA replication"/>
    <property type="evidence" value="ECO:0007669"/>
    <property type="project" value="UniProtKB-UniRule"/>
</dbReference>
<evidence type="ECO:0000259" key="12">
    <source>
        <dbReference type="SMART" id="SM00382"/>
    </source>
</evidence>
<feature type="binding site" evidence="8">
    <location>
        <position position="198"/>
    </location>
    <ligand>
        <name>ATP</name>
        <dbReference type="ChEBI" id="CHEBI:30616"/>
    </ligand>
</feature>
<evidence type="ECO:0000256" key="11">
    <source>
        <dbReference type="RuleBase" id="RU004227"/>
    </source>
</evidence>
<feature type="binding site" evidence="8">
    <location>
        <position position="199"/>
    </location>
    <ligand>
        <name>ATP</name>
        <dbReference type="ChEBI" id="CHEBI:30616"/>
    </ligand>
</feature>
<evidence type="ECO:0000256" key="3">
    <source>
        <dbReference type="ARBA" id="ARBA00022705"/>
    </source>
</evidence>
<name>A0A6I6L2A9_9SPHN</name>
<comment type="caution">
    <text evidence="8">Lacks conserved residue(s) required for the propagation of feature annotation.</text>
</comment>
<dbReference type="PANTHER" id="PTHR30050">
    <property type="entry name" value="CHROMOSOMAL REPLICATION INITIATOR PROTEIN DNAA"/>
    <property type="match status" value="1"/>
</dbReference>
<evidence type="ECO:0000256" key="7">
    <source>
        <dbReference type="ARBA" id="ARBA00023125"/>
    </source>
</evidence>
<evidence type="ECO:0000256" key="9">
    <source>
        <dbReference type="NCBIfam" id="TIGR00362"/>
    </source>
</evidence>
<dbReference type="Gene3D" id="1.10.1750.10">
    <property type="match status" value="1"/>
</dbReference>
<feature type="region of interest" description="Domain I, interacts with DnaA modulators" evidence="8">
    <location>
        <begin position="1"/>
        <end position="140"/>
    </location>
</feature>
<comment type="domain">
    <text evidence="8">Domain I is involved in oligomerization and binding regulators, domain II is flexibile and of varying length in different bacteria, domain III forms the AAA+ region, while domain IV binds dsDNA.</text>
</comment>
<feature type="binding site" evidence="8">
    <location>
        <position position="200"/>
    </location>
    <ligand>
        <name>ATP</name>
        <dbReference type="ChEBI" id="CHEBI:30616"/>
    </ligand>
</feature>
<dbReference type="OrthoDB" id="9807019at2"/>
<dbReference type="CDD" id="cd06571">
    <property type="entry name" value="Bac_DnaA_C"/>
    <property type="match status" value="1"/>
</dbReference>
<feature type="domain" description="Chromosomal replication initiator DnaA C-terminal" evidence="13">
    <location>
        <begin position="397"/>
        <end position="466"/>
    </location>
</feature>